<sequence>MRRLSNEDFDSGNGAKMLTTKALGEEEGGWCGGRRYTTLWWPDFGCDH</sequence>
<dbReference type="EMBL" id="JACOQL010000001">
    <property type="protein sequence ID" value="MBC9245776.1"/>
    <property type="molecule type" value="Genomic_DNA"/>
</dbReference>
<gene>
    <name evidence="1" type="ORF">H4P12_03395</name>
</gene>
<dbReference type="AlphaFoldDB" id="A0A926GC91"/>
<proteinExistence type="predicted"/>
<reference evidence="1" key="1">
    <citation type="submission" date="2020-08" db="EMBL/GenBank/DDBJ databases">
        <title>Paracoccus amoyensis sp. nov., isolated from the surface seawater at coast of Xiamen, Fujian.</title>
        <authorList>
            <person name="Lyu L."/>
        </authorList>
    </citation>
    <scope>NUCLEOTIDE SEQUENCE</scope>
    <source>
        <strain evidence="1">11-3</strain>
    </source>
</reference>
<keyword evidence="2" id="KW-1185">Reference proteome</keyword>
<organism evidence="1 2">
    <name type="scientific">Paracoccus amoyensis</name>
    <dbReference type="NCBI Taxonomy" id="2760093"/>
    <lineage>
        <taxon>Bacteria</taxon>
        <taxon>Pseudomonadati</taxon>
        <taxon>Pseudomonadota</taxon>
        <taxon>Alphaproteobacteria</taxon>
        <taxon>Rhodobacterales</taxon>
        <taxon>Paracoccaceae</taxon>
        <taxon>Paracoccus</taxon>
    </lineage>
</organism>
<accession>A0A926GC91</accession>
<comment type="caution">
    <text evidence="1">The sequence shown here is derived from an EMBL/GenBank/DDBJ whole genome shotgun (WGS) entry which is preliminary data.</text>
</comment>
<name>A0A926GC91_9RHOB</name>
<dbReference type="RefSeq" id="WP_187792173.1">
    <property type="nucleotide sequence ID" value="NZ_JACOQL010000001.1"/>
</dbReference>
<evidence type="ECO:0000313" key="2">
    <source>
        <dbReference type="Proteomes" id="UP000608594"/>
    </source>
</evidence>
<evidence type="ECO:0000313" key="1">
    <source>
        <dbReference type="EMBL" id="MBC9245776.1"/>
    </source>
</evidence>
<protein>
    <submittedName>
        <fullName evidence="1">Uncharacterized protein</fullName>
    </submittedName>
</protein>
<dbReference type="Proteomes" id="UP000608594">
    <property type="component" value="Unassembled WGS sequence"/>
</dbReference>